<evidence type="ECO:0000313" key="6">
    <source>
        <dbReference type="Proteomes" id="UP001164472"/>
    </source>
</evidence>
<keyword evidence="3" id="KW-0175">Coiled coil</keyword>
<evidence type="ECO:0000259" key="4">
    <source>
        <dbReference type="PROSITE" id="PS50110"/>
    </source>
</evidence>
<dbReference type="GO" id="GO:0016791">
    <property type="term" value="F:phosphatase activity"/>
    <property type="evidence" value="ECO:0007669"/>
    <property type="project" value="TreeGrafter"/>
</dbReference>
<dbReference type="SUPFAM" id="SSF52172">
    <property type="entry name" value="CheY-like"/>
    <property type="match status" value="1"/>
</dbReference>
<dbReference type="Proteomes" id="UP001164472">
    <property type="component" value="Chromosome"/>
</dbReference>
<dbReference type="InterPro" id="IPR036457">
    <property type="entry name" value="PPM-type-like_dom_sf"/>
</dbReference>
<dbReference type="InterPro" id="IPR001789">
    <property type="entry name" value="Sig_transdc_resp-reg_receiver"/>
</dbReference>
<dbReference type="Gene3D" id="3.60.40.10">
    <property type="entry name" value="PPM-type phosphatase domain"/>
    <property type="match status" value="1"/>
</dbReference>
<keyword evidence="6" id="KW-1185">Reference proteome</keyword>
<protein>
    <submittedName>
        <fullName evidence="5">Fused response regulator/phosphatase</fullName>
    </submittedName>
</protein>
<evidence type="ECO:0000256" key="3">
    <source>
        <dbReference type="SAM" id="Coils"/>
    </source>
</evidence>
<reference evidence="5" key="1">
    <citation type="submission" date="2022-07" db="EMBL/GenBank/DDBJ databases">
        <title>Alkalimarinus sp. nov., isolated from gut of a Alitta virens.</title>
        <authorList>
            <person name="Yang A.I."/>
            <person name="Shin N.-R."/>
        </authorList>
    </citation>
    <scope>NUCLEOTIDE SEQUENCE</scope>
    <source>
        <strain evidence="5">FA028</strain>
    </source>
</reference>
<dbReference type="Pfam" id="PF00072">
    <property type="entry name" value="Response_reg"/>
    <property type="match status" value="1"/>
</dbReference>
<dbReference type="GO" id="GO:0000160">
    <property type="term" value="P:phosphorelay signal transduction system"/>
    <property type="evidence" value="ECO:0007669"/>
    <property type="project" value="InterPro"/>
</dbReference>
<dbReference type="Pfam" id="PF07228">
    <property type="entry name" value="SpoIIE"/>
    <property type="match status" value="1"/>
</dbReference>
<dbReference type="EMBL" id="CP101527">
    <property type="protein sequence ID" value="UZW76181.1"/>
    <property type="molecule type" value="Genomic_DNA"/>
</dbReference>
<evidence type="ECO:0000256" key="1">
    <source>
        <dbReference type="ARBA" id="ARBA00022801"/>
    </source>
</evidence>
<dbReference type="PROSITE" id="PS50110">
    <property type="entry name" value="RESPONSE_REGULATORY"/>
    <property type="match status" value="1"/>
</dbReference>
<feature type="coiled-coil region" evidence="3">
    <location>
        <begin position="129"/>
        <end position="156"/>
    </location>
</feature>
<dbReference type="Gene3D" id="1.20.5.390">
    <property type="entry name" value="L1 transposable element, trimerization domain"/>
    <property type="match status" value="1"/>
</dbReference>
<feature type="modified residue" description="4-aspartylphosphate" evidence="2">
    <location>
        <position position="56"/>
    </location>
</feature>
<keyword evidence="1" id="KW-0378">Hydrolase</keyword>
<organism evidence="5 6">
    <name type="scientific">Alkalimarinus sediminis</name>
    <dbReference type="NCBI Taxonomy" id="1632866"/>
    <lineage>
        <taxon>Bacteria</taxon>
        <taxon>Pseudomonadati</taxon>
        <taxon>Pseudomonadota</taxon>
        <taxon>Gammaproteobacteria</taxon>
        <taxon>Alteromonadales</taxon>
        <taxon>Alteromonadaceae</taxon>
        <taxon>Alkalimarinus</taxon>
    </lineage>
</organism>
<dbReference type="KEGG" id="asem:NNL22_06275"/>
<dbReference type="InterPro" id="IPR052016">
    <property type="entry name" value="Bact_Sigma-Reg"/>
</dbReference>
<dbReference type="InterPro" id="IPR011006">
    <property type="entry name" value="CheY-like_superfamily"/>
</dbReference>
<dbReference type="PANTHER" id="PTHR43156">
    <property type="entry name" value="STAGE II SPORULATION PROTEIN E-RELATED"/>
    <property type="match status" value="1"/>
</dbReference>
<dbReference type="SMART" id="SM00331">
    <property type="entry name" value="PP2C_SIG"/>
    <property type="match status" value="1"/>
</dbReference>
<sequence length="392" mass="44086">MSSHAERMLVIDKDDSCRQYLSRGLLAIGYYVVSVSSIKEALVSIANGRPDLIFGDLSTDEISMLSKLKDPDFPPSPVVAFSHTEEAADVVTALRAGASDFIIKPINDFSLVEEVIKRIFEQIRVVRLNQRYRVELEDANRELKAGIAELKADQKAGLKVQMKMLPEREKKLKGIECDYFIKPSLFLSGDFLDYFKIDSKRAIFYIADVSGHGASSAFVTVLLKNLSNRLLRNFKRGSTDEILYPDRMLHRINRELLETEFGKHLTMFVGILENDTNRLTYSVGAHFPMPVLMTDDGVEYLEGSGMPVGLFEDPTYRVYDRVLPKKFALWLFSDGILEVINASSLADKEQQLLSLVEDSDNSIEKLSNALQLNRMEELPDDIAILTVSGVGN</sequence>
<proteinExistence type="predicted"/>
<keyword evidence="2" id="KW-0597">Phosphoprotein</keyword>
<dbReference type="RefSeq" id="WP_251811997.1">
    <property type="nucleotide sequence ID" value="NZ_CP101527.1"/>
</dbReference>
<evidence type="ECO:0000313" key="5">
    <source>
        <dbReference type="EMBL" id="UZW76181.1"/>
    </source>
</evidence>
<dbReference type="Gene3D" id="3.40.50.2300">
    <property type="match status" value="1"/>
</dbReference>
<feature type="domain" description="Response regulatory" evidence="4">
    <location>
        <begin position="7"/>
        <end position="119"/>
    </location>
</feature>
<dbReference type="SMART" id="SM00448">
    <property type="entry name" value="REC"/>
    <property type="match status" value="1"/>
</dbReference>
<evidence type="ECO:0000256" key="2">
    <source>
        <dbReference type="PROSITE-ProRule" id="PRU00169"/>
    </source>
</evidence>
<dbReference type="AlphaFoldDB" id="A0A9E8HTE9"/>
<dbReference type="PANTHER" id="PTHR43156:SF2">
    <property type="entry name" value="STAGE II SPORULATION PROTEIN E"/>
    <property type="match status" value="1"/>
</dbReference>
<accession>A0A9E8HTE9</accession>
<name>A0A9E8HTE9_9ALTE</name>
<gene>
    <name evidence="5" type="ORF">NNL22_06275</name>
</gene>
<dbReference type="InterPro" id="IPR001932">
    <property type="entry name" value="PPM-type_phosphatase-like_dom"/>
</dbReference>